<dbReference type="RefSeq" id="XP_019620823.1">
    <property type="nucleotide sequence ID" value="XM_019765264.1"/>
</dbReference>
<feature type="domain" description="Fibronectin type-III" evidence="6">
    <location>
        <begin position="116"/>
        <end position="211"/>
    </location>
</feature>
<dbReference type="InterPro" id="IPR036179">
    <property type="entry name" value="Ig-like_dom_sf"/>
</dbReference>
<dbReference type="Pfam" id="PF00041">
    <property type="entry name" value="fn3"/>
    <property type="match status" value="1"/>
</dbReference>
<dbReference type="PANTHER" id="PTHR14340:SF9">
    <property type="entry name" value="FIBRONECTIN TYPE-III DOMAIN-CONTAINING PROTEIN"/>
    <property type="match status" value="1"/>
</dbReference>
<proteinExistence type="predicted"/>
<evidence type="ECO:0000313" key="8">
    <source>
        <dbReference type="RefSeq" id="XP_019620823.1"/>
    </source>
</evidence>
<sequence length="305" mass="32743">MKCAWIATLLVFVLSDNVTGQITFDCPSPQTGLANNPFLIYCVVTSEGGEVPATSWLFNNVIVPNQGERTTSTMNGLILQNLVLSDAGDWVCTGELSNGFTDTVTVRVIVDDIPGPPLNLALETPTSSSVLVTFDRPEGSEALILTQWIIEYRASRDTVWTTVIETDTDLTEFSVAGLLLEETYRFRVAAETGAGRGDYSQEESLTITEVTTSATTTTENAPQQTTTQSTTIAASLSNNTETSPTIGQQSGDPEPTLNSVLTIVLALLAALIVLALVGVGVYVWCKRSRRRVVCQTQNTAKTPPA</sequence>
<dbReference type="SMART" id="SM00060">
    <property type="entry name" value="FN3"/>
    <property type="match status" value="1"/>
</dbReference>
<dbReference type="Gene3D" id="2.60.40.10">
    <property type="entry name" value="Immunoglobulins"/>
    <property type="match status" value="2"/>
</dbReference>
<accession>A0A6P4Y8N1</accession>
<evidence type="ECO:0000256" key="3">
    <source>
        <dbReference type="SAM" id="Phobius"/>
    </source>
</evidence>
<dbReference type="InterPro" id="IPR003961">
    <property type="entry name" value="FN3_dom"/>
</dbReference>
<dbReference type="SUPFAM" id="SSF49265">
    <property type="entry name" value="Fibronectin type III"/>
    <property type="match status" value="1"/>
</dbReference>
<evidence type="ECO:0000256" key="1">
    <source>
        <dbReference type="ARBA" id="ARBA00023319"/>
    </source>
</evidence>
<dbReference type="GeneID" id="109467320"/>
<dbReference type="SUPFAM" id="SSF48726">
    <property type="entry name" value="Immunoglobulin"/>
    <property type="match status" value="1"/>
</dbReference>
<dbReference type="PANTHER" id="PTHR14340">
    <property type="entry name" value="MICROFIBRIL-ASSOCIATED GLYCOPROTEIN 3"/>
    <property type="match status" value="1"/>
</dbReference>
<feature type="region of interest" description="Disordered" evidence="2">
    <location>
        <begin position="212"/>
        <end position="231"/>
    </location>
</feature>
<feature type="chain" id="PRO_5028129798" evidence="4">
    <location>
        <begin position="21"/>
        <end position="305"/>
    </location>
</feature>
<feature type="transmembrane region" description="Helical" evidence="3">
    <location>
        <begin position="260"/>
        <end position="285"/>
    </location>
</feature>
<evidence type="ECO:0000259" key="5">
    <source>
        <dbReference type="PROSITE" id="PS50835"/>
    </source>
</evidence>
<name>A0A6P4Y8N1_BRABE</name>
<dbReference type="InterPro" id="IPR007110">
    <property type="entry name" value="Ig-like_dom"/>
</dbReference>
<keyword evidence="3" id="KW-0472">Membrane</keyword>
<evidence type="ECO:0000256" key="4">
    <source>
        <dbReference type="SAM" id="SignalP"/>
    </source>
</evidence>
<dbReference type="InterPro" id="IPR013783">
    <property type="entry name" value="Ig-like_fold"/>
</dbReference>
<feature type="domain" description="Ig-like" evidence="5">
    <location>
        <begin position="40"/>
        <end position="107"/>
    </location>
</feature>
<reference evidence="8" key="1">
    <citation type="submission" date="2025-08" db="UniProtKB">
        <authorList>
            <consortium name="RefSeq"/>
        </authorList>
    </citation>
    <scope>IDENTIFICATION</scope>
    <source>
        <tissue evidence="8">Gonad</tissue>
    </source>
</reference>
<dbReference type="SMART" id="SM00409">
    <property type="entry name" value="IG"/>
    <property type="match status" value="1"/>
</dbReference>
<evidence type="ECO:0000259" key="6">
    <source>
        <dbReference type="PROSITE" id="PS50853"/>
    </source>
</evidence>
<gene>
    <name evidence="8" type="primary">LOC109467320</name>
</gene>
<evidence type="ECO:0000256" key="2">
    <source>
        <dbReference type="SAM" id="MobiDB-lite"/>
    </source>
</evidence>
<keyword evidence="4" id="KW-0732">Signal</keyword>
<dbReference type="CDD" id="cd00063">
    <property type="entry name" value="FN3"/>
    <property type="match status" value="1"/>
</dbReference>
<feature type="signal peptide" evidence="4">
    <location>
        <begin position="1"/>
        <end position="20"/>
    </location>
</feature>
<protein>
    <submittedName>
        <fullName evidence="8">Protein sidekick-1-like</fullName>
    </submittedName>
</protein>
<keyword evidence="1" id="KW-0393">Immunoglobulin domain</keyword>
<keyword evidence="3" id="KW-0812">Transmembrane</keyword>
<dbReference type="PROSITE" id="PS50835">
    <property type="entry name" value="IG_LIKE"/>
    <property type="match status" value="1"/>
</dbReference>
<dbReference type="OrthoDB" id="10046958at2759"/>
<dbReference type="InterPro" id="IPR003599">
    <property type="entry name" value="Ig_sub"/>
</dbReference>
<dbReference type="InterPro" id="IPR036116">
    <property type="entry name" value="FN3_sf"/>
</dbReference>
<dbReference type="KEGG" id="bbel:109467320"/>
<dbReference type="AlphaFoldDB" id="A0A6P4Y8N1"/>
<keyword evidence="7" id="KW-1185">Reference proteome</keyword>
<keyword evidence="3" id="KW-1133">Transmembrane helix</keyword>
<organism evidence="7 8">
    <name type="scientific">Branchiostoma belcheri</name>
    <name type="common">Amphioxus</name>
    <dbReference type="NCBI Taxonomy" id="7741"/>
    <lineage>
        <taxon>Eukaryota</taxon>
        <taxon>Metazoa</taxon>
        <taxon>Chordata</taxon>
        <taxon>Cephalochordata</taxon>
        <taxon>Leptocardii</taxon>
        <taxon>Amphioxiformes</taxon>
        <taxon>Branchiostomatidae</taxon>
        <taxon>Branchiostoma</taxon>
    </lineage>
</organism>
<evidence type="ECO:0000313" key="7">
    <source>
        <dbReference type="Proteomes" id="UP000515135"/>
    </source>
</evidence>
<dbReference type="PROSITE" id="PS50853">
    <property type="entry name" value="FN3"/>
    <property type="match status" value="1"/>
</dbReference>
<dbReference type="Proteomes" id="UP000515135">
    <property type="component" value="Unplaced"/>
</dbReference>